<gene>
    <name evidence="2" type="ORF">CRX57_17810</name>
</gene>
<evidence type="ECO:0000313" key="2">
    <source>
        <dbReference type="EMBL" id="PHH41961.1"/>
    </source>
</evidence>
<reference evidence="3" key="1">
    <citation type="submission" date="2017-10" db="EMBL/GenBank/DDBJ databases">
        <title>FDA dAtabase for Regulatory Grade micrObial Sequences (FDA-ARGOS): Supporting development and validation of Infectious Disease Dx tests.</title>
        <authorList>
            <person name="Goldberg B."/>
            <person name="Campos J."/>
            <person name="Tallon L."/>
            <person name="Sadzewicz L."/>
            <person name="Ott S."/>
            <person name="Zhao X."/>
            <person name="Nagaraj S."/>
            <person name="Vavikolanu K."/>
            <person name="Aluvathingal J."/>
            <person name="Nadendla S."/>
            <person name="Geyer C."/>
            <person name="Sichtig H."/>
        </authorList>
    </citation>
    <scope>NUCLEOTIDE SEQUENCE [LARGE SCALE GENOMIC DNA]</scope>
    <source>
        <strain evidence="3">FDAARGOS_376</strain>
    </source>
</reference>
<evidence type="ECO:0000256" key="1">
    <source>
        <dbReference type="SAM" id="SignalP"/>
    </source>
</evidence>
<dbReference type="InterPro" id="IPR009003">
    <property type="entry name" value="Peptidase_S1_PA"/>
</dbReference>
<evidence type="ECO:0000313" key="3">
    <source>
        <dbReference type="Proteomes" id="UP000222460"/>
    </source>
</evidence>
<feature type="chain" id="PRO_5012880438" evidence="1">
    <location>
        <begin position="21"/>
        <end position="492"/>
    </location>
</feature>
<accession>A0A2C5WCW4</accession>
<dbReference type="AlphaFoldDB" id="A0A2C5WCW4"/>
<dbReference type="RefSeq" id="WP_098966751.1">
    <property type="nucleotide sequence ID" value="NZ_PDKZ01000002.1"/>
</dbReference>
<feature type="signal peptide" evidence="1">
    <location>
        <begin position="1"/>
        <end position="20"/>
    </location>
</feature>
<sequence>MNFKYIHPSFLLLTAFSLPACSSPVDYGKGAENFSPSQHLTNKDGENNHWMGIGEYKSREHGSCTAFLIDTNSSRPSDSAYALTSAHCVGKENGVMRTDDPIEASITFNNFIDTTAASRTVSLQKVAWSSIQGVDLALLELGVSQGELLAQGITPMKLARQAPAEDSDILIVHKPVGSPLQMSACTHMPSPAIFEKPWVWRHTVSNQCKDIASGSSGSPVIVRATNEVYGVLGTLAHHLTPLPGYGQMPSGSYGSPTSVFNGCFIDGKLDTDPQVCELFPAASIRLPAQLPTHAKISVNAQGNYVYPEWNFEITASTRFIRTKRTSDPVECEVPQDYSQPITSGTAPTRLNVPMGPETGPSNLCIIATNSTEDILPAGTYRNAVTVPTYLVDAGPTPVPTIETSFNKEINRALILWPERKNEGLDRYEVKGGLAEKVSCEDPQGYRHVTSNWLRPQSNFPLKLCVYAVDPNNQRSELKEYILEWEALENSAP</sequence>
<dbReference type="EMBL" id="PDKZ01000002">
    <property type="protein sequence ID" value="PHH41961.1"/>
    <property type="molecule type" value="Genomic_DNA"/>
</dbReference>
<protein>
    <submittedName>
        <fullName evidence="2">Trypsin</fullName>
    </submittedName>
</protein>
<dbReference type="Proteomes" id="UP000222460">
    <property type="component" value="Unassembled WGS sequence"/>
</dbReference>
<proteinExistence type="predicted"/>
<keyword evidence="1" id="KW-0732">Signal</keyword>
<dbReference type="SUPFAM" id="SSF50494">
    <property type="entry name" value="Trypsin-like serine proteases"/>
    <property type="match status" value="1"/>
</dbReference>
<comment type="caution">
    <text evidence="2">The sequence shown here is derived from an EMBL/GenBank/DDBJ whole genome shotgun (WGS) entry which is preliminary data.</text>
</comment>
<dbReference type="Pfam" id="PF13365">
    <property type="entry name" value="Trypsin_2"/>
    <property type="match status" value="1"/>
</dbReference>
<organism evidence="2 3">
    <name type="scientific">Pseudomonas putida</name>
    <name type="common">Arthrobacter siderocapsulatus</name>
    <dbReference type="NCBI Taxonomy" id="303"/>
    <lineage>
        <taxon>Bacteria</taxon>
        <taxon>Pseudomonadati</taxon>
        <taxon>Pseudomonadota</taxon>
        <taxon>Gammaproteobacteria</taxon>
        <taxon>Pseudomonadales</taxon>
        <taxon>Pseudomonadaceae</taxon>
        <taxon>Pseudomonas</taxon>
    </lineage>
</organism>
<name>A0A2C5WCW4_PSEPU</name>